<feature type="domain" description="Helicase C-terminal" evidence="6">
    <location>
        <begin position="428"/>
        <end position="588"/>
    </location>
</feature>
<feature type="region of interest" description="Disordered" evidence="4">
    <location>
        <begin position="1"/>
        <end position="57"/>
    </location>
</feature>
<dbReference type="InterPro" id="IPR001650">
    <property type="entry name" value="Helicase_C-like"/>
</dbReference>
<dbReference type="GO" id="GO:0016787">
    <property type="term" value="F:hydrolase activity"/>
    <property type="evidence" value="ECO:0007669"/>
    <property type="project" value="UniProtKB-KW"/>
</dbReference>
<dbReference type="GO" id="GO:0005524">
    <property type="term" value="F:ATP binding"/>
    <property type="evidence" value="ECO:0007669"/>
    <property type="project" value="InterPro"/>
</dbReference>
<dbReference type="PANTHER" id="PTHR10799">
    <property type="entry name" value="SNF2/RAD54 HELICASE FAMILY"/>
    <property type="match status" value="1"/>
</dbReference>
<dbReference type="InterPro" id="IPR049730">
    <property type="entry name" value="SNF2/RAD54-like_C"/>
</dbReference>
<evidence type="ECO:0000259" key="5">
    <source>
        <dbReference type="PROSITE" id="PS51192"/>
    </source>
</evidence>
<evidence type="ECO:0000259" key="6">
    <source>
        <dbReference type="PROSITE" id="PS51194"/>
    </source>
</evidence>
<name>A0A395STM1_FUSSP</name>
<dbReference type="Gene3D" id="3.40.50.300">
    <property type="entry name" value="P-loop containing nucleotide triphosphate hydrolases"/>
    <property type="match status" value="1"/>
</dbReference>
<dbReference type="Pfam" id="PF00176">
    <property type="entry name" value="SNF2-rel_dom"/>
    <property type="match status" value="2"/>
</dbReference>
<dbReference type="InterPro" id="IPR000330">
    <property type="entry name" value="SNF2_N"/>
</dbReference>
<comment type="caution">
    <text evidence="7">The sequence shown here is derived from an EMBL/GenBank/DDBJ whole genome shotgun (WGS) entry which is preliminary data.</text>
</comment>
<evidence type="ECO:0000256" key="1">
    <source>
        <dbReference type="ARBA" id="ARBA00022741"/>
    </source>
</evidence>
<organism evidence="7 8">
    <name type="scientific">Fusarium sporotrichioides</name>
    <dbReference type="NCBI Taxonomy" id="5514"/>
    <lineage>
        <taxon>Eukaryota</taxon>
        <taxon>Fungi</taxon>
        <taxon>Dikarya</taxon>
        <taxon>Ascomycota</taxon>
        <taxon>Pezizomycotina</taxon>
        <taxon>Sordariomycetes</taxon>
        <taxon>Hypocreomycetidae</taxon>
        <taxon>Hypocreales</taxon>
        <taxon>Nectriaceae</taxon>
        <taxon>Fusarium</taxon>
    </lineage>
</organism>
<dbReference type="PROSITE" id="PS51194">
    <property type="entry name" value="HELICASE_CTER"/>
    <property type="match status" value="1"/>
</dbReference>
<dbReference type="Pfam" id="PF00271">
    <property type="entry name" value="Helicase_C"/>
    <property type="match status" value="1"/>
</dbReference>
<keyword evidence="2" id="KW-0378">Hydrolase</keyword>
<evidence type="ECO:0000256" key="4">
    <source>
        <dbReference type="SAM" id="MobiDB-lite"/>
    </source>
</evidence>
<evidence type="ECO:0000313" key="8">
    <source>
        <dbReference type="Proteomes" id="UP000266152"/>
    </source>
</evidence>
<gene>
    <name evidence="7" type="ORF">FSPOR_758</name>
</gene>
<protein>
    <submittedName>
        <fullName evidence="7">Global transactivator</fullName>
    </submittedName>
</protein>
<dbReference type="Proteomes" id="UP000266152">
    <property type="component" value="Unassembled WGS sequence"/>
</dbReference>
<proteinExistence type="predicted"/>
<accession>A0A395STM1</accession>
<keyword evidence="8" id="KW-1185">Reference proteome</keyword>
<evidence type="ECO:0000313" key="7">
    <source>
        <dbReference type="EMBL" id="RGP75402.1"/>
    </source>
</evidence>
<dbReference type="InterPro" id="IPR027417">
    <property type="entry name" value="P-loop_NTPase"/>
</dbReference>
<evidence type="ECO:0000256" key="3">
    <source>
        <dbReference type="ARBA" id="ARBA00022840"/>
    </source>
</evidence>
<dbReference type="SMART" id="SM00487">
    <property type="entry name" value="DEXDc"/>
    <property type="match status" value="1"/>
</dbReference>
<feature type="domain" description="Helicase ATP-binding" evidence="5">
    <location>
        <begin position="109"/>
        <end position="262"/>
    </location>
</feature>
<dbReference type="InterPro" id="IPR038718">
    <property type="entry name" value="SNF2-like_sf"/>
</dbReference>
<dbReference type="CDD" id="cd18793">
    <property type="entry name" value="SF2_C_SNF"/>
    <property type="match status" value="1"/>
</dbReference>
<dbReference type="InterPro" id="IPR014001">
    <property type="entry name" value="Helicase_ATP-bd"/>
</dbReference>
<dbReference type="SUPFAM" id="SSF52540">
    <property type="entry name" value="P-loop containing nucleoside triphosphate hydrolases"/>
    <property type="match status" value="2"/>
</dbReference>
<keyword evidence="1" id="KW-0547">Nucleotide-binding</keyword>
<dbReference type="EMBL" id="PXOF01000015">
    <property type="protein sequence ID" value="RGP75402.1"/>
    <property type="molecule type" value="Genomic_DNA"/>
</dbReference>
<reference evidence="7 8" key="1">
    <citation type="journal article" date="2018" name="PLoS Pathog.">
        <title>Evolution of structural diversity of trichothecenes, a family of toxins produced by plant pathogenic and entomopathogenic fungi.</title>
        <authorList>
            <person name="Proctor R.H."/>
            <person name="McCormick S.P."/>
            <person name="Kim H.S."/>
            <person name="Cardoza R.E."/>
            <person name="Stanley A.M."/>
            <person name="Lindo L."/>
            <person name="Kelly A."/>
            <person name="Brown D.W."/>
            <person name="Lee T."/>
            <person name="Vaughan M.M."/>
            <person name="Alexander N.J."/>
            <person name="Busman M."/>
            <person name="Gutierrez S."/>
        </authorList>
    </citation>
    <scope>NUCLEOTIDE SEQUENCE [LARGE SCALE GENOMIC DNA]</scope>
    <source>
        <strain evidence="7 8">NRRL 3299</strain>
    </source>
</reference>
<dbReference type="AlphaFoldDB" id="A0A395STM1"/>
<dbReference type="Gene3D" id="3.40.50.10810">
    <property type="entry name" value="Tandem AAA-ATPase domain"/>
    <property type="match status" value="1"/>
</dbReference>
<sequence length="596" mass="68156">MAFQDTEEWAGQEDGDLEDTNHETDQDIYPNTDSEYSDSRHSASDQDSDPDEDKCDPLFDEKEFISYLEGLHEQIVAKWSAPPIGDIPNLRPNAELKEHQKHAVGKAEWAMRSQFKGMILGDPPGLGKTLSALSMIARLSSDGNGPSIILTPLSCCQHWMEEINKFFQDGTMPAVCLVDFKVIPKRPDVTLLSRVWVMEGVKPLGPLLILDEVHLIKNSRSRAFAATHELRQRVKTCIMMSGTPLDNPWVDAYALFSMLEGHETSTFGVYRFAFSGPPDQEKNEAPDSQHTKRLIQMMDAVTLRRPDSIVTDDLPPIARTLREYEGKSSSTTSSNLCFEELEELKKRHSQSEKGTYWGQLVKARQYAYHSMLVELHDIEAEAQLAAMKRDEAMEDVLGDQYRERIAKWHVEVKTGNNWRSERTLHLINLVQILIDMRPDDAMVIMDESVFFLDIVEISVTKALRHVRGGIPIFRYDGRLTPGERSAVITRFNAAKGRRLLLASLGAGGQYLNLQAANVLIRCGPWWNTLWEQRAEGSIYRYGQEKPTFVYELYDKNSKVDAYIKRRRDLMNQKNREIMEAVTHRDDRNKPEPRHME</sequence>
<feature type="compositionally biased region" description="Acidic residues" evidence="4">
    <location>
        <begin position="1"/>
        <end position="18"/>
    </location>
</feature>
<keyword evidence="3" id="KW-0067">ATP-binding</keyword>
<dbReference type="PROSITE" id="PS51192">
    <property type="entry name" value="HELICASE_ATP_BIND_1"/>
    <property type="match status" value="1"/>
</dbReference>
<dbReference type="STRING" id="5514.A0A395STM1"/>
<evidence type="ECO:0000256" key="2">
    <source>
        <dbReference type="ARBA" id="ARBA00022801"/>
    </source>
</evidence>